<proteinExistence type="predicted"/>
<reference evidence="2 3" key="1">
    <citation type="journal article" date="2018" name="Sci. Rep.">
        <title>Genomic diversity and distribution of Bifidobacterium longum subsp. longum across the human lifespan.</title>
        <authorList>
            <person name="Odamaki T."/>
            <person name="Bottacini F."/>
            <person name="Kato K."/>
            <person name="Mitsuyama E."/>
            <person name="Yoshida K."/>
            <person name="Horigome A."/>
            <person name="Xiao J.Z."/>
            <person name="van Sinderen D."/>
        </authorList>
    </citation>
    <scope>NUCLEOTIDE SEQUENCE [LARGE SCALE GENOMIC DNA]</scope>
    <source>
        <strain evidence="2 3">MCC10126</strain>
    </source>
</reference>
<dbReference type="AlphaFoldDB" id="A0A4R0W0E4"/>
<name>A0A4R0W0E4_BIFLL</name>
<organism evidence="2 3">
    <name type="scientific">Bifidobacterium longum subsp. longum</name>
    <dbReference type="NCBI Taxonomy" id="1679"/>
    <lineage>
        <taxon>Bacteria</taxon>
        <taxon>Bacillati</taxon>
        <taxon>Actinomycetota</taxon>
        <taxon>Actinomycetes</taxon>
        <taxon>Bifidobacteriales</taxon>
        <taxon>Bifidobacteriaceae</taxon>
        <taxon>Bifidobacterium</taxon>
    </lineage>
</organism>
<feature type="region of interest" description="Disordered" evidence="1">
    <location>
        <begin position="81"/>
        <end position="229"/>
    </location>
</feature>
<sequence length="229" mass="24038">MTTDLMLRGFESRTIRQPPPAPCATGVCGTRETTTDRRLAGGSFLFFPPASAVCRSVQAFDWRRAWAIRGTAMAIAAGASASGGGTCGPTATSAIGPSTTSSRHRIHTASSWTRPSPWRAAARSRTTTAGPRTDGATPSKARTVWHGRASASPSSSPRARPHSAQSQPNPGRSDARTGSGVGSRPHPAPPGRPRAKRRFSPGLFPHSNGGRLGVQNVENPSLEERVEVP</sequence>
<evidence type="ECO:0000256" key="1">
    <source>
        <dbReference type="SAM" id="MobiDB-lite"/>
    </source>
</evidence>
<evidence type="ECO:0000313" key="3">
    <source>
        <dbReference type="Proteomes" id="UP000291501"/>
    </source>
</evidence>
<dbReference type="EMBL" id="SHTN01000052">
    <property type="protein sequence ID" value="TCF79960.1"/>
    <property type="molecule type" value="Genomic_DNA"/>
</dbReference>
<feature type="compositionally biased region" description="Low complexity" evidence="1">
    <location>
        <begin position="148"/>
        <end position="166"/>
    </location>
</feature>
<protein>
    <submittedName>
        <fullName evidence="2">Uncharacterized protein</fullName>
    </submittedName>
</protein>
<accession>A0A4R0W0E4</accession>
<feature type="compositionally biased region" description="Low complexity" evidence="1">
    <location>
        <begin position="112"/>
        <end position="129"/>
    </location>
</feature>
<dbReference type="Proteomes" id="UP000291501">
    <property type="component" value="Unassembled WGS sequence"/>
</dbReference>
<evidence type="ECO:0000313" key="2">
    <source>
        <dbReference type="EMBL" id="TCF79960.1"/>
    </source>
</evidence>
<gene>
    <name evidence="2" type="ORF">MCC10126_2131</name>
</gene>
<comment type="caution">
    <text evidence="2">The sequence shown here is derived from an EMBL/GenBank/DDBJ whole genome shotgun (WGS) entry which is preliminary data.</text>
</comment>